<dbReference type="InterPro" id="IPR018357">
    <property type="entry name" value="Hexapep_transf_CS"/>
</dbReference>
<proteinExistence type="inferred from homology"/>
<dbReference type="CDD" id="cd03360">
    <property type="entry name" value="LbH_AT_putative"/>
    <property type="match status" value="1"/>
</dbReference>
<dbReference type="InterPro" id="IPR001451">
    <property type="entry name" value="Hexapep"/>
</dbReference>
<dbReference type="PROSITE" id="PS00101">
    <property type="entry name" value="HEXAPEP_TRANSFERASES"/>
    <property type="match status" value="1"/>
</dbReference>
<keyword evidence="7" id="KW-1185">Reference proteome</keyword>
<dbReference type="InterPro" id="IPR041561">
    <property type="entry name" value="PglD_N"/>
</dbReference>
<dbReference type="PANTHER" id="PTHR43300">
    <property type="entry name" value="ACETYLTRANSFERASE"/>
    <property type="match status" value="1"/>
</dbReference>
<comment type="similarity">
    <text evidence="1">Belongs to the transferase hexapeptide repeat family.</text>
</comment>
<protein>
    <submittedName>
        <fullName evidence="6">Acetyltransferase</fullName>
    </submittedName>
</protein>
<dbReference type="Gene3D" id="2.160.10.10">
    <property type="entry name" value="Hexapeptide repeat proteins"/>
    <property type="match status" value="1"/>
</dbReference>
<dbReference type="PANTHER" id="PTHR43300:SF7">
    <property type="entry name" value="UDP-N-ACETYLBACILLOSAMINE N-ACETYLTRANSFERASE"/>
    <property type="match status" value="1"/>
</dbReference>
<organism evidence="6 7">
    <name type="scientific">Pontibacter anaerobius</name>
    <dbReference type="NCBI Taxonomy" id="2993940"/>
    <lineage>
        <taxon>Bacteria</taxon>
        <taxon>Pseudomonadati</taxon>
        <taxon>Bacteroidota</taxon>
        <taxon>Cytophagia</taxon>
        <taxon>Cytophagales</taxon>
        <taxon>Hymenobacteraceae</taxon>
        <taxon>Pontibacter</taxon>
    </lineage>
</organism>
<dbReference type="RefSeq" id="WP_266052042.1">
    <property type="nucleotide sequence ID" value="NZ_JAPFQO010000005.1"/>
</dbReference>
<dbReference type="EMBL" id="JAPFQO010000005">
    <property type="protein sequence ID" value="MCX2739975.1"/>
    <property type="molecule type" value="Genomic_DNA"/>
</dbReference>
<dbReference type="Gene3D" id="3.40.50.20">
    <property type="match status" value="1"/>
</dbReference>
<dbReference type="Pfam" id="PF17836">
    <property type="entry name" value="PglD_N"/>
    <property type="match status" value="1"/>
</dbReference>
<sequence>MNQFALLGYSGHAFVVADAIRMRGDGIIGYYDRAKVIVDPFNLEYLGDDKDEVAVSKIANSGANFFVSIGDNSIRRKLIREFTEKGFVTSSIIHTTSIISTLASIGGGSFVAAGAIVNPLAKVGVGAIINTGAIVEHECCIGDYAHIAPGAVLAGNVQIGEGSFIGANAVVKQGVRIGKNTIVGAGAVVIKDIPDNLVWAGNPAIDLKK</sequence>
<dbReference type="InterPro" id="IPR050179">
    <property type="entry name" value="Trans_hexapeptide_repeat"/>
</dbReference>
<accession>A0ABT3RFF9</accession>
<keyword evidence="3" id="KW-0677">Repeat</keyword>
<evidence type="ECO:0000313" key="6">
    <source>
        <dbReference type="EMBL" id="MCX2739975.1"/>
    </source>
</evidence>
<evidence type="ECO:0000256" key="1">
    <source>
        <dbReference type="ARBA" id="ARBA00007274"/>
    </source>
</evidence>
<keyword evidence="4" id="KW-0012">Acyltransferase</keyword>
<comment type="caution">
    <text evidence="6">The sequence shown here is derived from an EMBL/GenBank/DDBJ whole genome shotgun (WGS) entry which is preliminary data.</text>
</comment>
<dbReference type="InterPro" id="IPR011004">
    <property type="entry name" value="Trimer_LpxA-like_sf"/>
</dbReference>
<evidence type="ECO:0000259" key="5">
    <source>
        <dbReference type="Pfam" id="PF17836"/>
    </source>
</evidence>
<evidence type="ECO:0000313" key="7">
    <source>
        <dbReference type="Proteomes" id="UP001207228"/>
    </source>
</evidence>
<dbReference type="NCBIfam" id="TIGR03570">
    <property type="entry name" value="NeuD_NnaD"/>
    <property type="match status" value="1"/>
</dbReference>
<feature type="domain" description="PglD N-terminal" evidence="5">
    <location>
        <begin position="5"/>
        <end position="81"/>
    </location>
</feature>
<reference evidence="6 7" key="1">
    <citation type="submission" date="2022-11" db="EMBL/GenBank/DDBJ databases">
        <title>The characterization of three novel Bacteroidetes species and genomic analysis of their roles in tidal elemental geochemical cycles.</title>
        <authorList>
            <person name="Ma K.-J."/>
        </authorList>
    </citation>
    <scope>NUCLEOTIDE SEQUENCE [LARGE SCALE GENOMIC DNA]</scope>
    <source>
        <strain evidence="6 7">M82</strain>
    </source>
</reference>
<keyword evidence="2" id="KW-0808">Transferase</keyword>
<dbReference type="Pfam" id="PF00132">
    <property type="entry name" value="Hexapep"/>
    <property type="match status" value="1"/>
</dbReference>
<evidence type="ECO:0000256" key="4">
    <source>
        <dbReference type="ARBA" id="ARBA00023315"/>
    </source>
</evidence>
<gene>
    <name evidence="6" type="ORF">OO017_08470</name>
</gene>
<dbReference type="InterPro" id="IPR020019">
    <property type="entry name" value="AcTrfase_PglD-like"/>
</dbReference>
<name>A0ABT3RFF9_9BACT</name>
<evidence type="ECO:0000256" key="2">
    <source>
        <dbReference type="ARBA" id="ARBA00022679"/>
    </source>
</evidence>
<dbReference type="SUPFAM" id="SSF51161">
    <property type="entry name" value="Trimeric LpxA-like enzymes"/>
    <property type="match status" value="1"/>
</dbReference>
<evidence type="ECO:0000256" key="3">
    <source>
        <dbReference type="ARBA" id="ARBA00022737"/>
    </source>
</evidence>
<dbReference type="Proteomes" id="UP001207228">
    <property type="component" value="Unassembled WGS sequence"/>
</dbReference>